<keyword evidence="2" id="KW-1277">Toxin-antitoxin system</keyword>
<proteinExistence type="inferred from homology"/>
<name>A0A344TJQ0_9BACT</name>
<evidence type="ECO:0000256" key="1">
    <source>
        <dbReference type="ARBA" id="ARBA00008172"/>
    </source>
</evidence>
<dbReference type="GO" id="GO:0016787">
    <property type="term" value="F:hydrolase activity"/>
    <property type="evidence" value="ECO:0007669"/>
    <property type="project" value="UniProtKB-KW"/>
</dbReference>
<evidence type="ECO:0000313" key="7">
    <source>
        <dbReference type="EMBL" id="AXE18871.1"/>
    </source>
</evidence>
<gene>
    <name evidence="7" type="ORF">DR864_14490</name>
</gene>
<dbReference type="InterPro" id="IPR007712">
    <property type="entry name" value="RelE/ParE_toxin"/>
</dbReference>
<sequence>MSYRLDFTKQAQSDIDFHKRSGNKAILKKLLTLLEELSEHPFTGTGKPEALKYDLAGLWSRRINHEHRLIYEVAGDTIVIILAAKGHYQ</sequence>
<organism evidence="7 8">
    <name type="scientific">Runella rosea</name>
    <dbReference type="NCBI Taxonomy" id="2259595"/>
    <lineage>
        <taxon>Bacteria</taxon>
        <taxon>Pseudomonadati</taxon>
        <taxon>Bacteroidota</taxon>
        <taxon>Cytophagia</taxon>
        <taxon>Cytophagales</taxon>
        <taxon>Spirosomataceae</taxon>
        <taxon>Runella</taxon>
    </lineage>
</organism>
<evidence type="ECO:0000313" key="8">
    <source>
        <dbReference type="Proteomes" id="UP000251993"/>
    </source>
</evidence>
<dbReference type="OrthoDB" id="9801102at2"/>
<keyword evidence="5" id="KW-0378">Hydrolase</keyword>
<reference evidence="7 8" key="1">
    <citation type="submission" date="2018-07" db="EMBL/GenBank/DDBJ databases">
        <title>Genome sequencing of Runella.</title>
        <authorList>
            <person name="Baek M.-G."/>
            <person name="Yi H."/>
        </authorList>
    </citation>
    <scope>NUCLEOTIDE SEQUENCE [LARGE SCALE GENOMIC DNA]</scope>
    <source>
        <strain evidence="7 8">HYN0085</strain>
    </source>
</reference>
<evidence type="ECO:0000256" key="2">
    <source>
        <dbReference type="ARBA" id="ARBA00022649"/>
    </source>
</evidence>
<keyword evidence="3" id="KW-0540">Nuclease</keyword>
<dbReference type="SUPFAM" id="SSF143011">
    <property type="entry name" value="RelE-like"/>
    <property type="match status" value="1"/>
</dbReference>
<dbReference type="GO" id="GO:0045892">
    <property type="term" value="P:negative regulation of DNA-templated transcription"/>
    <property type="evidence" value="ECO:0007669"/>
    <property type="project" value="TreeGrafter"/>
</dbReference>
<dbReference type="KEGG" id="run:DR864_14490"/>
<dbReference type="PANTHER" id="PTHR38039:SF1">
    <property type="entry name" value="TOXIN YOEB"/>
    <property type="match status" value="1"/>
</dbReference>
<dbReference type="NCBIfam" id="TIGR02385">
    <property type="entry name" value="RelE_StbE"/>
    <property type="match status" value="1"/>
</dbReference>
<dbReference type="AlphaFoldDB" id="A0A344TJQ0"/>
<dbReference type="InterPro" id="IPR035093">
    <property type="entry name" value="RelE/ParE_toxin_dom_sf"/>
</dbReference>
<dbReference type="EMBL" id="CP030850">
    <property type="protein sequence ID" value="AXE18871.1"/>
    <property type="molecule type" value="Genomic_DNA"/>
</dbReference>
<dbReference type="Gene3D" id="3.30.2310.20">
    <property type="entry name" value="RelE-like"/>
    <property type="match status" value="1"/>
</dbReference>
<accession>A0A344TJQ0</accession>
<dbReference type="InterPro" id="IPR009614">
    <property type="entry name" value="YoeB_toxin"/>
</dbReference>
<dbReference type="PANTHER" id="PTHR38039">
    <property type="entry name" value="TOXIN YOEB"/>
    <property type="match status" value="1"/>
</dbReference>
<dbReference type="Proteomes" id="UP000251993">
    <property type="component" value="Chromosome"/>
</dbReference>
<dbReference type="GO" id="GO:0004519">
    <property type="term" value="F:endonuclease activity"/>
    <property type="evidence" value="ECO:0007669"/>
    <property type="project" value="UniProtKB-KW"/>
</dbReference>
<evidence type="ECO:0000256" key="5">
    <source>
        <dbReference type="ARBA" id="ARBA00022801"/>
    </source>
</evidence>
<dbReference type="GO" id="GO:0006401">
    <property type="term" value="P:RNA catabolic process"/>
    <property type="evidence" value="ECO:0007669"/>
    <property type="project" value="InterPro"/>
</dbReference>
<keyword evidence="4" id="KW-0255">Endonuclease</keyword>
<dbReference type="NCBIfam" id="TIGR02116">
    <property type="entry name" value="toxin_Txe_YoeB"/>
    <property type="match status" value="1"/>
</dbReference>
<comment type="similarity">
    <text evidence="1">Belongs to the YoeB family.</text>
</comment>
<evidence type="ECO:0000256" key="6">
    <source>
        <dbReference type="ARBA" id="ARBA00030388"/>
    </source>
</evidence>
<protein>
    <recommendedName>
        <fullName evidence="6">Putative mRNA interferase YoeB</fullName>
    </recommendedName>
</protein>
<evidence type="ECO:0000256" key="3">
    <source>
        <dbReference type="ARBA" id="ARBA00022722"/>
    </source>
</evidence>
<evidence type="ECO:0000256" key="4">
    <source>
        <dbReference type="ARBA" id="ARBA00022759"/>
    </source>
</evidence>
<dbReference type="Pfam" id="PF06769">
    <property type="entry name" value="YoeB_toxin"/>
    <property type="match status" value="1"/>
</dbReference>
<keyword evidence="8" id="KW-1185">Reference proteome</keyword>
<dbReference type="RefSeq" id="WP_114067652.1">
    <property type="nucleotide sequence ID" value="NZ_CP030850.1"/>
</dbReference>